<gene>
    <name evidence="1" type="ORF">TNCT_178101</name>
</gene>
<protein>
    <submittedName>
        <fullName evidence="1">Uncharacterized protein</fullName>
    </submittedName>
</protein>
<dbReference type="EMBL" id="BMAO01034246">
    <property type="protein sequence ID" value="GFQ95093.1"/>
    <property type="molecule type" value="Genomic_DNA"/>
</dbReference>
<organism evidence="1 2">
    <name type="scientific">Trichonephila clavata</name>
    <name type="common">Joro spider</name>
    <name type="synonym">Nephila clavata</name>
    <dbReference type="NCBI Taxonomy" id="2740835"/>
    <lineage>
        <taxon>Eukaryota</taxon>
        <taxon>Metazoa</taxon>
        <taxon>Ecdysozoa</taxon>
        <taxon>Arthropoda</taxon>
        <taxon>Chelicerata</taxon>
        <taxon>Arachnida</taxon>
        <taxon>Araneae</taxon>
        <taxon>Araneomorphae</taxon>
        <taxon>Entelegynae</taxon>
        <taxon>Araneoidea</taxon>
        <taxon>Nephilidae</taxon>
        <taxon>Trichonephila</taxon>
    </lineage>
</organism>
<accession>A0A8X6G3Z3</accession>
<comment type="caution">
    <text evidence="1">The sequence shown here is derived from an EMBL/GenBank/DDBJ whole genome shotgun (WGS) entry which is preliminary data.</text>
</comment>
<evidence type="ECO:0000313" key="1">
    <source>
        <dbReference type="EMBL" id="GFQ95093.1"/>
    </source>
</evidence>
<dbReference type="AlphaFoldDB" id="A0A8X6G3Z3"/>
<dbReference type="Proteomes" id="UP000887116">
    <property type="component" value="Unassembled WGS sequence"/>
</dbReference>
<reference evidence="1" key="1">
    <citation type="submission" date="2020-07" db="EMBL/GenBank/DDBJ databases">
        <title>Multicomponent nature underlies the extraordinary mechanical properties of spider dragline silk.</title>
        <authorList>
            <person name="Kono N."/>
            <person name="Nakamura H."/>
            <person name="Mori M."/>
            <person name="Yoshida Y."/>
            <person name="Ohtoshi R."/>
            <person name="Malay A.D."/>
            <person name="Moran D.A.P."/>
            <person name="Tomita M."/>
            <person name="Numata K."/>
            <person name="Arakawa K."/>
        </authorList>
    </citation>
    <scope>NUCLEOTIDE SEQUENCE</scope>
</reference>
<proteinExistence type="predicted"/>
<name>A0A8X6G3Z3_TRICU</name>
<keyword evidence="2" id="KW-1185">Reference proteome</keyword>
<sequence>MVWFETISAQWGITHRAHYFSTRFLLLLWTFMPHCRVFVVTGRWSQTLSKLPDVLDGRPVPLRRRYCALSFPDAIKASARGTMKSRSGVFDV</sequence>
<evidence type="ECO:0000313" key="2">
    <source>
        <dbReference type="Proteomes" id="UP000887116"/>
    </source>
</evidence>